<reference evidence="3" key="2">
    <citation type="submission" date="2019-09" db="UniProtKB">
        <authorList>
            <consortium name="WormBaseParasite"/>
        </authorList>
    </citation>
    <scope>IDENTIFICATION</scope>
</reference>
<dbReference type="AlphaFoldDB" id="A0A183FZY9"/>
<sequence length="191" mass="21663">MKEKEAPIVSCVRLSTVTTVDETWKKATDAIRQAASSALGTTKPGRRKIEKQTWLWTEVVKAKNAKKASKKAVAVAKATHYGDVYRKLESRDGERYLYRLAKTRHRQTEDIEKFFGINDEDCHLLTDRKKALKRWRDYFEKISTMEVLHPAISSVASVHGSVHKMTVEGTEALKKIKRGKATGPDDLTADF</sequence>
<reference evidence="1 2" key="1">
    <citation type="submission" date="2018-11" db="EMBL/GenBank/DDBJ databases">
        <authorList>
            <consortium name="Pathogen Informatics"/>
        </authorList>
    </citation>
    <scope>NUCLEOTIDE SEQUENCE [LARGE SCALE GENOMIC DNA]</scope>
</reference>
<gene>
    <name evidence="1" type="ORF">HPBE_LOCUS14365</name>
</gene>
<dbReference type="OrthoDB" id="681201at2759"/>
<evidence type="ECO:0000313" key="1">
    <source>
        <dbReference type="EMBL" id="VDO99401.1"/>
    </source>
</evidence>
<dbReference type="Proteomes" id="UP000050761">
    <property type="component" value="Unassembled WGS sequence"/>
</dbReference>
<name>A0A183FZY9_HELPZ</name>
<accession>A0A3P7ZGM8</accession>
<proteinExistence type="predicted"/>
<evidence type="ECO:0000313" key="2">
    <source>
        <dbReference type="Proteomes" id="UP000050761"/>
    </source>
</evidence>
<dbReference type="WBParaSite" id="HPBE_0001436401-mRNA-1">
    <property type="protein sequence ID" value="HPBE_0001436401-mRNA-1"/>
    <property type="gene ID" value="HPBE_0001436401"/>
</dbReference>
<organism evidence="2 3">
    <name type="scientific">Heligmosomoides polygyrus</name>
    <name type="common">Parasitic roundworm</name>
    <dbReference type="NCBI Taxonomy" id="6339"/>
    <lineage>
        <taxon>Eukaryota</taxon>
        <taxon>Metazoa</taxon>
        <taxon>Ecdysozoa</taxon>
        <taxon>Nematoda</taxon>
        <taxon>Chromadorea</taxon>
        <taxon>Rhabditida</taxon>
        <taxon>Rhabditina</taxon>
        <taxon>Rhabditomorpha</taxon>
        <taxon>Strongyloidea</taxon>
        <taxon>Heligmosomidae</taxon>
        <taxon>Heligmosomoides</taxon>
    </lineage>
</organism>
<evidence type="ECO:0000313" key="3">
    <source>
        <dbReference type="WBParaSite" id="HPBE_0001436401-mRNA-1"/>
    </source>
</evidence>
<protein>
    <submittedName>
        <fullName evidence="1 3">Uncharacterized protein</fullName>
    </submittedName>
</protein>
<dbReference type="EMBL" id="UZAH01028330">
    <property type="protein sequence ID" value="VDO99401.1"/>
    <property type="molecule type" value="Genomic_DNA"/>
</dbReference>
<accession>A0A183FZY9</accession>
<keyword evidence="2" id="KW-1185">Reference proteome</keyword>